<dbReference type="InterPro" id="IPR005247">
    <property type="entry name" value="YbhB_YbcL/LppC-like"/>
</dbReference>
<dbReference type="PANTHER" id="PTHR30289:SF1">
    <property type="entry name" value="PEBP (PHOSPHATIDYLETHANOLAMINE-BINDING PROTEIN) FAMILY PROTEIN"/>
    <property type="match status" value="1"/>
</dbReference>
<protein>
    <submittedName>
        <fullName evidence="2">Phospholipid-binding protein, PBP family</fullName>
    </submittedName>
</protein>
<comment type="caution">
    <text evidence="2">The sequence shown here is derived from an EMBL/GenBank/DDBJ whole genome shotgun (WGS) entry which is preliminary data.</text>
</comment>
<keyword evidence="1" id="KW-1133">Transmembrane helix</keyword>
<dbReference type="EMBL" id="LCOY01000019">
    <property type="protein sequence ID" value="KKU87756.1"/>
    <property type="molecule type" value="Genomic_DNA"/>
</dbReference>
<organism evidence="2 3">
    <name type="scientific">Candidatus Gottesmanbacteria bacterium GW2011_GWA2_47_9</name>
    <dbReference type="NCBI Taxonomy" id="1618445"/>
    <lineage>
        <taxon>Bacteria</taxon>
        <taxon>Candidatus Gottesmaniibacteriota</taxon>
    </lineage>
</organism>
<dbReference type="InterPro" id="IPR008914">
    <property type="entry name" value="PEBP"/>
</dbReference>
<dbReference type="AlphaFoldDB" id="A0A0G1U130"/>
<dbReference type="CDD" id="cd00865">
    <property type="entry name" value="PEBP_bact_arch"/>
    <property type="match status" value="1"/>
</dbReference>
<keyword evidence="1" id="KW-0472">Membrane</keyword>
<reference evidence="2 3" key="1">
    <citation type="journal article" date="2015" name="Nature">
        <title>rRNA introns, odd ribosomes, and small enigmatic genomes across a large radiation of phyla.</title>
        <authorList>
            <person name="Brown C.T."/>
            <person name="Hug L.A."/>
            <person name="Thomas B.C."/>
            <person name="Sharon I."/>
            <person name="Castelle C.J."/>
            <person name="Singh A."/>
            <person name="Wilkins M.J."/>
            <person name="Williams K.H."/>
            <person name="Banfield J.F."/>
        </authorList>
    </citation>
    <scope>NUCLEOTIDE SEQUENCE [LARGE SCALE GENOMIC DNA]</scope>
</reference>
<accession>A0A0G1U130</accession>
<dbReference type="Pfam" id="PF01161">
    <property type="entry name" value="PBP"/>
    <property type="match status" value="1"/>
</dbReference>
<dbReference type="NCBIfam" id="TIGR00481">
    <property type="entry name" value="YbhB/YbcL family Raf kinase inhibitor-like protein"/>
    <property type="match status" value="1"/>
</dbReference>
<name>A0A0G1U130_9BACT</name>
<keyword evidence="1" id="KW-0812">Transmembrane</keyword>
<dbReference type="SUPFAM" id="SSF49777">
    <property type="entry name" value="PEBP-like"/>
    <property type="match status" value="1"/>
</dbReference>
<dbReference type="PANTHER" id="PTHR30289">
    <property type="entry name" value="UNCHARACTERIZED PROTEIN YBCL-RELATED"/>
    <property type="match status" value="1"/>
</dbReference>
<dbReference type="Gene3D" id="3.90.280.10">
    <property type="entry name" value="PEBP-like"/>
    <property type="match status" value="1"/>
</dbReference>
<evidence type="ECO:0000313" key="3">
    <source>
        <dbReference type="Proteomes" id="UP000034739"/>
    </source>
</evidence>
<gene>
    <name evidence="2" type="ORF">UY16_C0019G0017</name>
</gene>
<dbReference type="Proteomes" id="UP000034739">
    <property type="component" value="Unassembled WGS sequence"/>
</dbReference>
<feature type="transmembrane region" description="Helical" evidence="1">
    <location>
        <begin position="6"/>
        <end position="25"/>
    </location>
</feature>
<evidence type="ECO:0000313" key="2">
    <source>
        <dbReference type="EMBL" id="KKU87756.1"/>
    </source>
</evidence>
<sequence>MKITSGIAPLLVIAAVIGGYMLFSLPDRPIEQSRPVPAQTKKEFAIASSAFGNDGEIPLRYTCDGENVSPPLTINNIPEKTKSLVLIMDDPDAPNGTWTHWVVWDILPEVREIMEGNVPQWAVEGMTSRDRPGYSGPCPPSGSHRYFFTIYALDELLRFNNQKTRAELEQAMVGHLVGQTHFFGRYSRR</sequence>
<proteinExistence type="predicted"/>
<evidence type="ECO:0000256" key="1">
    <source>
        <dbReference type="SAM" id="Phobius"/>
    </source>
</evidence>
<dbReference type="InterPro" id="IPR036610">
    <property type="entry name" value="PEBP-like_sf"/>
</dbReference>